<reference evidence="2" key="3">
    <citation type="submission" date="2015-04" db="UniProtKB">
        <authorList>
            <consortium name="EnsemblPlants"/>
        </authorList>
    </citation>
    <scope>IDENTIFICATION</scope>
    <source>
        <strain evidence="2">cv. Jemalong A17</strain>
    </source>
</reference>
<name>A0A072TVC1_MEDTR</name>
<proteinExistence type="predicted"/>
<gene>
    <name evidence="1" type="ordered locus">MTR_8g103535</name>
</gene>
<dbReference type="EMBL" id="CM001224">
    <property type="protein sequence ID" value="KEH21357.1"/>
    <property type="molecule type" value="Genomic_DNA"/>
</dbReference>
<organism evidence="1 3">
    <name type="scientific">Medicago truncatula</name>
    <name type="common">Barrel medic</name>
    <name type="synonym">Medicago tribuloides</name>
    <dbReference type="NCBI Taxonomy" id="3880"/>
    <lineage>
        <taxon>Eukaryota</taxon>
        <taxon>Viridiplantae</taxon>
        <taxon>Streptophyta</taxon>
        <taxon>Embryophyta</taxon>
        <taxon>Tracheophyta</taxon>
        <taxon>Spermatophyta</taxon>
        <taxon>Magnoliopsida</taxon>
        <taxon>eudicotyledons</taxon>
        <taxon>Gunneridae</taxon>
        <taxon>Pentapetalae</taxon>
        <taxon>rosids</taxon>
        <taxon>fabids</taxon>
        <taxon>Fabales</taxon>
        <taxon>Fabaceae</taxon>
        <taxon>Papilionoideae</taxon>
        <taxon>50 kb inversion clade</taxon>
        <taxon>NPAAA clade</taxon>
        <taxon>Hologalegina</taxon>
        <taxon>IRL clade</taxon>
        <taxon>Trifolieae</taxon>
        <taxon>Medicago</taxon>
    </lineage>
</organism>
<reference evidence="1 3" key="2">
    <citation type="journal article" date="2014" name="BMC Genomics">
        <title>An improved genome release (version Mt4.0) for the model legume Medicago truncatula.</title>
        <authorList>
            <person name="Tang H."/>
            <person name="Krishnakumar V."/>
            <person name="Bidwell S."/>
            <person name="Rosen B."/>
            <person name="Chan A."/>
            <person name="Zhou S."/>
            <person name="Gentzbittel L."/>
            <person name="Childs K.L."/>
            <person name="Yandell M."/>
            <person name="Gundlach H."/>
            <person name="Mayer K.F."/>
            <person name="Schwartz D.C."/>
            <person name="Town C.D."/>
        </authorList>
    </citation>
    <scope>GENOME REANNOTATION</scope>
    <source>
        <strain evidence="1">A17</strain>
        <strain evidence="2 3">cv. Jemalong A17</strain>
    </source>
</reference>
<protein>
    <submittedName>
        <fullName evidence="1 2">Uncharacterized protein</fullName>
    </submittedName>
</protein>
<keyword evidence="3" id="KW-1185">Reference proteome</keyword>
<reference evidence="1 3" key="1">
    <citation type="journal article" date="2011" name="Nature">
        <title>The Medicago genome provides insight into the evolution of rhizobial symbioses.</title>
        <authorList>
            <person name="Young N.D."/>
            <person name="Debelle F."/>
            <person name="Oldroyd G.E."/>
            <person name="Geurts R."/>
            <person name="Cannon S.B."/>
            <person name="Udvardi M.K."/>
            <person name="Benedito V.A."/>
            <person name="Mayer K.F."/>
            <person name="Gouzy J."/>
            <person name="Schoof H."/>
            <person name="Van de Peer Y."/>
            <person name="Proost S."/>
            <person name="Cook D.R."/>
            <person name="Meyers B.C."/>
            <person name="Spannagl M."/>
            <person name="Cheung F."/>
            <person name="De Mita S."/>
            <person name="Krishnakumar V."/>
            <person name="Gundlach H."/>
            <person name="Zhou S."/>
            <person name="Mudge J."/>
            <person name="Bharti A.K."/>
            <person name="Murray J.D."/>
            <person name="Naoumkina M.A."/>
            <person name="Rosen B."/>
            <person name="Silverstein K.A."/>
            <person name="Tang H."/>
            <person name="Rombauts S."/>
            <person name="Zhao P.X."/>
            <person name="Zhou P."/>
            <person name="Barbe V."/>
            <person name="Bardou P."/>
            <person name="Bechner M."/>
            <person name="Bellec A."/>
            <person name="Berger A."/>
            <person name="Berges H."/>
            <person name="Bidwell S."/>
            <person name="Bisseling T."/>
            <person name="Choisne N."/>
            <person name="Couloux A."/>
            <person name="Denny R."/>
            <person name="Deshpande S."/>
            <person name="Dai X."/>
            <person name="Doyle J.J."/>
            <person name="Dudez A.M."/>
            <person name="Farmer A.D."/>
            <person name="Fouteau S."/>
            <person name="Franken C."/>
            <person name="Gibelin C."/>
            <person name="Gish J."/>
            <person name="Goldstein S."/>
            <person name="Gonzalez A.J."/>
            <person name="Green P.J."/>
            <person name="Hallab A."/>
            <person name="Hartog M."/>
            <person name="Hua A."/>
            <person name="Humphray S.J."/>
            <person name="Jeong D.H."/>
            <person name="Jing Y."/>
            <person name="Jocker A."/>
            <person name="Kenton S.M."/>
            <person name="Kim D.J."/>
            <person name="Klee K."/>
            <person name="Lai H."/>
            <person name="Lang C."/>
            <person name="Lin S."/>
            <person name="Macmil S.L."/>
            <person name="Magdelenat G."/>
            <person name="Matthews L."/>
            <person name="McCorrison J."/>
            <person name="Monaghan E.L."/>
            <person name="Mun J.H."/>
            <person name="Najar F.Z."/>
            <person name="Nicholson C."/>
            <person name="Noirot C."/>
            <person name="O'Bleness M."/>
            <person name="Paule C.R."/>
            <person name="Poulain J."/>
            <person name="Prion F."/>
            <person name="Qin B."/>
            <person name="Qu C."/>
            <person name="Retzel E.F."/>
            <person name="Riddle C."/>
            <person name="Sallet E."/>
            <person name="Samain S."/>
            <person name="Samson N."/>
            <person name="Sanders I."/>
            <person name="Saurat O."/>
            <person name="Scarpelli C."/>
            <person name="Schiex T."/>
            <person name="Segurens B."/>
            <person name="Severin A.J."/>
            <person name="Sherrier D.J."/>
            <person name="Shi R."/>
            <person name="Sims S."/>
            <person name="Singer S.R."/>
            <person name="Sinharoy S."/>
            <person name="Sterck L."/>
            <person name="Viollet A."/>
            <person name="Wang B.B."/>
            <person name="Wang K."/>
            <person name="Wang M."/>
            <person name="Wang X."/>
            <person name="Warfsmann J."/>
            <person name="Weissenbach J."/>
            <person name="White D.D."/>
            <person name="White J.D."/>
            <person name="Wiley G.B."/>
            <person name="Wincker P."/>
            <person name="Xing Y."/>
            <person name="Yang L."/>
            <person name="Yao Z."/>
            <person name="Ying F."/>
            <person name="Zhai J."/>
            <person name="Zhou L."/>
            <person name="Zuber A."/>
            <person name="Denarie J."/>
            <person name="Dixon R.A."/>
            <person name="May G.D."/>
            <person name="Schwartz D.C."/>
            <person name="Rogers J."/>
            <person name="Quetier F."/>
            <person name="Town C.D."/>
            <person name="Roe B.A."/>
        </authorList>
    </citation>
    <scope>NUCLEOTIDE SEQUENCE [LARGE SCALE GENOMIC DNA]</scope>
    <source>
        <strain evidence="1">A17</strain>
        <strain evidence="2 3">cv. Jemalong A17</strain>
    </source>
</reference>
<dbReference type="Proteomes" id="UP000002051">
    <property type="component" value="Chromosome 8"/>
</dbReference>
<dbReference type="HOGENOM" id="CLU_1962893_0_0_1"/>
<evidence type="ECO:0000313" key="1">
    <source>
        <dbReference type="EMBL" id="KEH21357.1"/>
    </source>
</evidence>
<dbReference type="AlphaFoldDB" id="A0A072TVC1"/>
<sequence>MTLKERFGQSVVECTVEEEEDEEEKEERLAQLWEEKLRCGCKGSSQFVLGVLVRATGDRRVEVAFTVIRGGEFEDLTQVWFLLLCRGLILMWTLILVRTQPREKRHSSSIDVNSLKQMTIEDIQSYLG</sequence>
<evidence type="ECO:0000313" key="2">
    <source>
        <dbReference type="EnsemblPlants" id="KEH21357"/>
    </source>
</evidence>
<accession>A0A072TVC1</accession>
<dbReference type="EnsemblPlants" id="KEH21357">
    <property type="protein sequence ID" value="KEH21357"/>
    <property type="gene ID" value="MTR_8g103535"/>
</dbReference>
<evidence type="ECO:0000313" key="3">
    <source>
        <dbReference type="Proteomes" id="UP000002051"/>
    </source>
</evidence>